<dbReference type="Proteomes" id="UP001443914">
    <property type="component" value="Unassembled WGS sequence"/>
</dbReference>
<evidence type="ECO:0000259" key="2">
    <source>
        <dbReference type="Pfam" id="PF04526"/>
    </source>
</evidence>
<accession>A0AAW1HKU9</accession>
<proteinExistence type="predicted"/>
<dbReference type="InterPro" id="IPR045265">
    <property type="entry name" value="AIR12_DOMON"/>
</dbReference>
<name>A0AAW1HKU9_SAPOF</name>
<evidence type="ECO:0000313" key="3">
    <source>
        <dbReference type="EMBL" id="KAK9676660.1"/>
    </source>
</evidence>
<evidence type="ECO:0000256" key="1">
    <source>
        <dbReference type="SAM" id="SignalP"/>
    </source>
</evidence>
<dbReference type="AlphaFoldDB" id="A0AAW1HKU9"/>
<evidence type="ECO:0000313" key="4">
    <source>
        <dbReference type="Proteomes" id="UP001443914"/>
    </source>
</evidence>
<feature type="domain" description="AIR12 DOMON" evidence="2">
    <location>
        <begin position="69"/>
        <end position="168"/>
    </location>
</feature>
<feature type="chain" id="PRO_5043351416" description="AIR12 DOMON domain-containing protein" evidence="1">
    <location>
        <begin position="24"/>
        <end position="171"/>
    </location>
</feature>
<gene>
    <name evidence="3" type="ORF">RND81_11G091800</name>
</gene>
<reference evidence="3" key="1">
    <citation type="submission" date="2024-03" db="EMBL/GenBank/DDBJ databases">
        <title>WGS assembly of Saponaria officinalis var. Norfolk2.</title>
        <authorList>
            <person name="Jenkins J."/>
            <person name="Shu S."/>
            <person name="Grimwood J."/>
            <person name="Barry K."/>
            <person name="Goodstein D."/>
            <person name="Schmutz J."/>
            <person name="Leebens-Mack J."/>
            <person name="Osbourn A."/>
        </authorList>
    </citation>
    <scope>NUCLEOTIDE SEQUENCE [LARGE SCALE GENOMIC DNA]</scope>
    <source>
        <strain evidence="3">JIC</strain>
    </source>
</reference>
<organism evidence="3 4">
    <name type="scientific">Saponaria officinalis</name>
    <name type="common">Common soapwort</name>
    <name type="synonym">Lychnis saponaria</name>
    <dbReference type="NCBI Taxonomy" id="3572"/>
    <lineage>
        <taxon>Eukaryota</taxon>
        <taxon>Viridiplantae</taxon>
        <taxon>Streptophyta</taxon>
        <taxon>Embryophyta</taxon>
        <taxon>Tracheophyta</taxon>
        <taxon>Spermatophyta</taxon>
        <taxon>Magnoliopsida</taxon>
        <taxon>eudicotyledons</taxon>
        <taxon>Gunneridae</taxon>
        <taxon>Pentapetalae</taxon>
        <taxon>Caryophyllales</taxon>
        <taxon>Caryophyllaceae</taxon>
        <taxon>Caryophylleae</taxon>
        <taxon>Saponaria</taxon>
    </lineage>
</organism>
<keyword evidence="4" id="KW-1185">Reference proteome</keyword>
<protein>
    <recommendedName>
        <fullName evidence="2">AIR12 DOMON domain-containing protein</fullName>
    </recommendedName>
</protein>
<dbReference type="PANTHER" id="PTHR23130">
    <property type="entry name" value="CYTOCHROME B561 AND DOMON DOMAIN-CONTAINING PROTEIN"/>
    <property type="match status" value="1"/>
</dbReference>
<comment type="caution">
    <text evidence="3">The sequence shown here is derived from an EMBL/GenBank/DDBJ whole genome shotgun (WGS) entry which is preliminary data.</text>
</comment>
<feature type="signal peptide" evidence="1">
    <location>
        <begin position="1"/>
        <end position="23"/>
    </location>
</feature>
<dbReference type="Pfam" id="PF04526">
    <property type="entry name" value="DUF568"/>
    <property type="match status" value="1"/>
</dbReference>
<dbReference type="PANTHER" id="PTHR23130:SF159">
    <property type="entry name" value="OS08G0335600 PROTEIN"/>
    <property type="match status" value="1"/>
</dbReference>
<dbReference type="EMBL" id="JBDFQZ010000011">
    <property type="protein sequence ID" value="KAK9676660.1"/>
    <property type="molecule type" value="Genomic_DNA"/>
</dbReference>
<sequence>MAITRHVLIISTVVCLFVHLSLAQKCKNYEFPGKTVYRSCTDLPTLQAHLYWTHDPSTKTGINPDGTGMVGTQALVAFQDDQGKTKAYTTKVNSYSPEMKPEPLSFSVTRLSAQYLNKEMIVSAVVGPLSNGTTLNIVWQAGNSVKNNVPQMHSLGGQNVKSYRALDFLSS</sequence>
<keyword evidence="1" id="KW-0732">Signal</keyword>